<name>A0A913XM39_EXADI</name>
<proteinExistence type="predicted"/>
<keyword evidence="2" id="KW-0812">Transmembrane</keyword>
<comment type="subcellular location">
    <subcellularLocation>
        <location evidence="1">Membrane</location>
        <topology evidence="1">Single-pass membrane protein</topology>
    </subcellularLocation>
</comment>
<evidence type="ECO:0000256" key="4">
    <source>
        <dbReference type="ARBA" id="ARBA00022989"/>
    </source>
</evidence>
<dbReference type="AlphaFoldDB" id="A0A913XM39"/>
<evidence type="ECO:0000256" key="6">
    <source>
        <dbReference type="SAM" id="SignalP"/>
    </source>
</evidence>
<dbReference type="GeneID" id="110244635"/>
<organism evidence="7 8">
    <name type="scientific">Exaiptasia diaphana</name>
    <name type="common">Tropical sea anemone</name>
    <name type="synonym">Aiptasia pulchella</name>
    <dbReference type="NCBI Taxonomy" id="2652724"/>
    <lineage>
        <taxon>Eukaryota</taxon>
        <taxon>Metazoa</taxon>
        <taxon>Cnidaria</taxon>
        <taxon>Anthozoa</taxon>
        <taxon>Hexacorallia</taxon>
        <taxon>Actiniaria</taxon>
        <taxon>Aiptasiidae</taxon>
        <taxon>Exaiptasia</taxon>
    </lineage>
</organism>
<reference evidence="7" key="1">
    <citation type="submission" date="2022-11" db="UniProtKB">
        <authorList>
            <consortium name="EnsemblMetazoa"/>
        </authorList>
    </citation>
    <scope>IDENTIFICATION</scope>
</reference>
<sequence length="444" mass="50283">MAVICVGILLLLSKFTGECWSGPENMIDVDRDGLSQNCISHGYKDCKHKNNTCVGKDGANFVYKLVQPSCSVQFERVGCFHDDQEPPRPLPDYILSERDPTASSYNGTNIDWANWNTYMPAFICRCAALAKRLGRKIFSLQFMGECWSGANAVKTYDRNGESSRCISKKFRPCKPDDKYCVGQQFTNFVYRIVEPCNISYTQLGCFKDKLDSPRPIPTLMSSEQDRSSRAFNGYAIDFHRWDDHIEGMICRCAKRSFGSKYKIFGMQSYGECWSGEGEKSYKRDGLSGRCVTNKFTTCPPKSLHCVGEVAANYVYYVTACDVKFEAVGCYHDDLVIPRPLPDLILTERDSTSAVFNGKRIDWQNWDTYVPEFICRCAKQTKEYNYDIFGVQFYGECWSGKNALTTYQRNGVSKTCLGPGYKPCEPGSKTCVGMASTNYVYKIIP</sequence>
<dbReference type="EnsemblMetazoa" id="XM_021050843.2">
    <property type="protein sequence ID" value="XP_020906502.1"/>
    <property type="gene ID" value="LOC110244635"/>
</dbReference>
<evidence type="ECO:0000256" key="1">
    <source>
        <dbReference type="ARBA" id="ARBA00004167"/>
    </source>
</evidence>
<keyword evidence="3 6" id="KW-0732">Signal</keyword>
<dbReference type="RefSeq" id="XP_020906502.1">
    <property type="nucleotide sequence ID" value="XM_021050843.2"/>
</dbReference>
<keyword evidence="5" id="KW-0472">Membrane</keyword>
<dbReference type="GO" id="GO:0016020">
    <property type="term" value="C:membrane"/>
    <property type="evidence" value="ECO:0007669"/>
    <property type="project" value="UniProtKB-SubCell"/>
</dbReference>
<dbReference type="Proteomes" id="UP000887567">
    <property type="component" value="Unplaced"/>
</dbReference>
<keyword evidence="4" id="KW-1133">Transmembrane helix</keyword>
<accession>A0A913XM39</accession>
<evidence type="ECO:0000256" key="3">
    <source>
        <dbReference type="ARBA" id="ARBA00022729"/>
    </source>
</evidence>
<dbReference type="PANTHER" id="PTHR16059">
    <property type="entry name" value="ANTHRAX TOXIN RECEPTOR"/>
    <property type="match status" value="1"/>
</dbReference>
<evidence type="ECO:0000256" key="5">
    <source>
        <dbReference type="ARBA" id="ARBA00023136"/>
    </source>
</evidence>
<protein>
    <submittedName>
        <fullName evidence="7">Uncharacterized protein</fullName>
    </submittedName>
</protein>
<evidence type="ECO:0000256" key="2">
    <source>
        <dbReference type="ARBA" id="ARBA00022692"/>
    </source>
</evidence>
<feature type="chain" id="PRO_5036825039" evidence="6">
    <location>
        <begin position="22"/>
        <end position="444"/>
    </location>
</feature>
<dbReference type="PANTHER" id="PTHR16059:SF25">
    <property type="entry name" value="LYSOZYME"/>
    <property type="match status" value="1"/>
</dbReference>
<dbReference type="OrthoDB" id="5950177at2759"/>
<evidence type="ECO:0000313" key="7">
    <source>
        <dbReference type="EnsemblMetazoa" id="XP_020906502.1"/>
    </source>
</evidence>
<keyword evidence="8" id="KW-1185">Reference proteome</keyword>
<feature type="signal peptide" evidence="6">
    <location>
        <begin position="1"/>
        <end position="21"/>
    </location>
</feature>
<evidence type="ECO:0000313" key="8">
    <source>
        <dbReference type="Proteomes" id="UP000887567"/>
    </source>
</evidence>